<comment type="caution">
    <text evidence="1">The sequence shown here is derived from an EMBL/GenBank/DDBJ whole genome shotgun (WGS) entry which is preliminary data.</text>
</comment>
<name>A0A8J7G770_9ACTN</name>
<gene>
    <name evidence="1" type="ORF">IW245_000449</name>
</gene>
<protein>
    <recommendedName>
        <fullName evidence="3">SRPBCC family protein</fullName>
    </recommendedName>
</protein>
<accession>A0A8J7G770</accession>
<evidence type="ECO:0000313" key="2">
    <source>
        <dbReference type="Proteomes" id="UP000622552"/>
    </source>
</evidence>
<reference evidence="1" key="1">
    <citation type="submission" date="2020-11" db="EMBL/GenBank/DDBJ databases">
        <title>Sequencing the genomes of 1000 actinobacteria strains.</title>
        <authorList>
            <person name="Klenk H.-P."/>
        </authorList>
    </citation>
    <scope>NUCLEOTIDE SEQUENCE</scope>
    <source>
        <strain evidence="1">DSM 45356</strain>
    </source>
</reference>
<dbReference type="CDD" id="cd07812">
    <property type="entry name" value="SRPBCC"/>
    <property type="match status" value="1"/>
</dbReference>
<dbReference type="EMBL" id="JADOUF010000001">
    <property type="protein sequence ID" value="MBG6134255.1"/>
    <property type="molecule type" value="Genomic_DNA"/>
</dbReference>
<evidence type="ECO:0000313" key="1">
    <source>
        <dbReference type="EMBL" id="MBG6134255.1"/>
    </source>
</evidence>
<dbReference type="SUPFAM" id="SSF55961">
    <property type="entry name" value="Bet v1-like"/>
    <property type="match status" value="1"/>
</dbReference>
<dbReference type="Proteomes" id="UP000622552">
    <property type="component" value="Unassembled WGS sequence"/>
</dbReference>
<evidence type="ECO:0008006" key="3">
    <source>
        <dbReference type="Google" id="ProtNLM"/>
    </source>
</evidence>
<proteinExistence type="predicted"/>
<dbReference type="RefSeq" id="WP_197001514.1">
    <property type="nucleotide sequence ID" value="NZ_BONS01000035.1"/>
</dbReference>
<sequence>MRNIQSRTIKAPPTTVADLLAGLGGPDDQLWPSSWPPQRFDRPPGVGARGGHSSIRYTVTEWEPGRRARYTFDHGLGIDGWHEFRLTADGPDTCTLTHEIRARTRGKVILSWPFAVRWLHEALVADLFDNAQRHCEGVAVRPARWSPWVRLIRAARRRSQPVA</sequence>
<organism evidence="1 2">
    <name type="scientific">Longispora fulva</name>
    <dbReference type="NCBI Taxonomy" id="619741"/>
    <lineage>
        <taxon>Bacteria</taxon>
        <taxon>Bacillati</taxon>
        <taxon>Actinomycetota</taxon>
        <taxon>Actinomycetes</taxon>
        <taxon>Micromonosporales</taxon>
        <taxon>Micromonosporaceae</taxon>
        <taxon>Longispora</taxon>
    </lineage>
</organism>
<keyword evidence="2" id="KW-1185">Reference proteome</keyword>
<dbReference type="AlphaFoldDB" id="A0A8J7G770"/>
<dbReference type="Gene3D" id="3.30.530.20">
    <property type="match status" value="1"/>
</dbReference>
<dbReference type="InterPro" id="IPR023393">
    <property type="entry name" value="START-like_dom_sf"/>
</dbReference>
<dbReference type="InterPro" id="IPR019587">
    <property type="entry name" value="Polyketide_cyclase/dehydratase"/>
</dbReference>
<dbReference type="Pfam" id="PF10604">
    <property type="entry name" value="Polyketide_cyc2"/>
    <property type="match status" value="1"/>
</dbReference>